<dbReference type="AlphaFoldDB" id="A0AB39QLR1"/>
<evidence type="ECO:0000313" key="1">
    <source>
        <dbReference type="EMBL" id="XDQ43282.1"/>
    </source>
</evidence>
<organism evidence="1">
    <name type="scientific">Streptomyces sp. R39</name>
    <dbReference type="NCBI Taxonomy" id="3238631"/>
    <lineage>
        <taxon>Bacteria</taxon>
        <taxon>Bacillati</taxon>
        <taxon>Actinomycetota</taxon>
        <taxon>Actinomycetes</taxon>
        <taxon>Kitasatosporales</taxon>
        <taxon>Streptomycetaceae</taxon>
        <taxon>Streptomyces</taxon>
    </lineage>
</organism>
<dbReference type="EMBL" id="CP163441">
    <property type="protein sequence ID" value="XDQ43282.1"/>
    <property type="molecule type" value="Genomic_DNA"/>
</dbReference>
<evidence type="ECO:0008006" key="2">
    <source>
        <dbReference type="Google" id="ProtNLM"/>
    </source>
</evidence>
<proteinExistence type="predicted"/>
<gene>
    <name evidence="1" type="ORF">AB5J52_14020</name>
</gene>
<sequence length="121" mass="13653">MSTPAERAAVLRQLAMDQARTARVNADRRHMPDGGADAFARAGYWEQRTDDAFAVLDEAATAWRVAGAACQWADEDPDVILLGQQRDAAEREYRRCRNLRDDVLDEIRVASQPLPQHLYDL</sequence>
<reference evidence="1" key="1">
    <citation type="submission" date="2024-07" db="EMBL/GenBank/DDBJ databases">
        <authorList>
            <person name="Yu S.T."/>
        </authorList>
    </citation>
    <scope>NUCLEOTIDE SEQUENCE</scope>
    <source>
        <strain evidence="1">R39</strain>
    </source>
</reference>
<accession>A0AB39QLR1</accession>
<name>A0AB39QLR1_9ACTN</name>
<dbReference type="RefSeq" id="WP_369222448.1">
    <property type="nucleotide sequence ID" value="NZ_CP163441.1"/>
</dbReference>
<protein>
    <recommendedName>
        <fullName evidence="2">PE-PGRS family protein</fullName>
    </recommendedName>
</protein>